<evidence type="ECO:0000259" key="2">
    <source>
        <dbReference type="PROSITE" id="PS51186"/>
    </source>
</evidence>
<keyword evidence="4" id="KW-1185">Reference proteome</keyword>
<dbReference type="PROSITE" id="PS51186">
    <property type="entry name" value="GNAT"/>
    <property type="match status" value="1"/>
</dbReference>
<dbReference type="InterPro" id="IPR016181">
    <property type="entry name" value="Acyl_CoA_acyltransferase"/>
</dbReference>
<dbReference type="Gene3D" id="3.40.630.30">
    <property type="match status" value="1"/>
</dbReference>
<sequence>MVEAGRAVPRSLSPPCPPLRRASGRTTIGRRRPIAGRPRESPMHTPAPPNAHPPVERLVATHAGAVTTLLCEAFFDYPVMRYVLGDAPDYAGRLVRLIGLFTAGRWLRGHPVLGLRGADGALQAAITMTPRGAFPVPAALAELAEATWSTLGADAKQRYATLCEAWSATEPAGEHWHVNMLGVATAAHGAGHGGRLLAAALDLAAEDPAAQAVDLTTEDAANLGFYTRRGFELAGHCRVGTALETWTLVAPRHAGGGFGKLRP</sequence>
<organism evidence="3 4">
    <name type="scientific">Arenimonas terrae</name>
    <dbReference type="NCBI Taxonomy" id="2546226"/>
    <lineage>
        <taxon>Bacteria</taxon>
        <taxon>Pseudomonadati</taxon>
        <taxon>Pseudomonadota</taxon>
        <taxon>Gammaproteobacteria</taxon>
        <taxon>Lysobacterales</taxon>
        <taxon>Lysobacteraceae</taxon>
        <taxon>Arenimonas</taxon>
    </lineage>
</organism>
<feature type="domain" description="N-acetyltransferase" evidence="2">
    <location>
        <begin position="113"/>
        <end position="249"/>
    </location>
</feature>
<dbReference type="SUPFAM" id="SSF55729">
    <property type="entry name" value="Acyl-CoA N-acyltransferases (Nat)"/>
    <property type="match status" value="1"/>
</dbReference>
<protein>
    <submittedName>
        <fullName evidence="3">GNAT family N-acetyltransferase</fullName>
    </submittedName>
</protein>
<accession>A0A5C4RTG2</accession>
<name>A0A5C4RTG2_9GAMM</name>
<dbReference type="InterPro" id="IPR000182">
    <property type="entry name" value="GNAT_dom"/>
</dbReference>
<gene>
    <name evidence="3" type="ORF">E1B00_00355</name>
</gene>
<feature type="region of interest" description="Disordered" evidence="1">
    <location>
        <begin position="1"/>
        <end position="53"/>
    </location>
</feature>
<proteinExistence type="predicted"/>
<dbReference type="GO" id="GO:0016747">
    <property type="term" value="F:acyltransferase activity, transferring groups other than amino-acyl groups"/>
    <property type="evidence" value="ECO:0007669"/>
    <property type="project" value="InterPro"/>
</dbReference>
<dbReference type="EMBL" id="SMDR01000001">
    <property type="protein sequence ID" value="TNJ34282.1"/>
    <property type="molecule type" value="Genomic_DNA"/>
</dbReference>
<keyword evidence="3" id="KW-0808">Transferase</keyword>
<evidence type="ECO:0000313" key="3">
    <source>
        <dbReference type="EMBL" id="TNJ34282.1"/>
    </source>
</evidence>
<comment type="caution">
    <text evidence="3">The sequence shown here is derived from an EMBL/GenBank/DDBJ whole genome shotgun (WGS) entry which is preliminary data.</text>
</comment>
<dbReference type="OrthoDB" id="7057833at2"/>
<evidence type="ECO:0000313" key="4">
    <source>
        <dbReference type="Proteomes" id="UP000305760"/>
    </source>
</evidence>
<dbReference type="Proteomes" id="UP000305760">
    <property type="component" value="Unassembled WGS sequence"/>
</dbReference>
<dbReference type="Pfam" id="PF00583">
    <property type="entry name" value="Acetyltransf_1"/>
    <property type="match status" value="1"/>
</dbReference>
<evidence type="ECO:0000256" key="1">
    <source>
        <dbReference type="SAM" id="MobiDB-lite"/>
    </source>
</evidence>
<dbReference type="AlphaFoldDB" id="A0A5C4RTG2"/>
<reference evidence="3 4" key="1">
    <citation type="submission" date="2019-03" db="EMBL/GenBank/DDBJ databases">
        <title>Arenimonas daejeonensis sp. nov., isolated from compost.</title>
        <authorList>
            <person name="Jeon C.O."/>
        </authorList>
    </citation>
    <scope>NUCLEOTIDE SEQUENCE [LARGE SCALE GENOMIC DNA]</scope>
    <source>
        <strain evidence="3 4">R29</strain>
    </source>
</reference>